<reference evidence="1" key="2">
    <citation type="submission" date="2008-12" db="EMBL/GenBank/DDBJ databases">
        <title>Improved gene annotation of the rice (Oryza sativa) genomes.</title>
        <authorList>
            <person name="Wang J."/>
            <person name="Li R."/>
            <person name="Fan W."/>
            <person name="Huang Q."/>
            <person name="Zhang J."/>
            <person name="Zhou Y."/>
            <person name="Hu Y."/>
            <person name="Zi S."/>
            <person name="Li J."/>
            <person name="Ni P."/>
            <person name="Zheng H."/>
            <person name="Zhang Y."/>
            <person name="Zhao M."/>
            <person name="Hao Q."/>
            <person name="McDermott J."/>
            <person name="Samudrala R."/>
            <person name="Kristiansen K."/>
            <person name="Wong G.K.-S."/>
        </authorList>
    </citation>
    <scope>NUCLEOTIDE SEQUENCE</scope>
</reference>
<dbReference type="EMBL" id="CM000144">
    <property type="protein sequence ID" value="EEE66845.1"/>
    <property type="molecule type" value="Genomic_DNA"/>
</dbReference>
<dbReference type="Proteomes" id="UP000007752">
    <property type="component" value="Chromosome 7"/>
</dbReference>
<dbReference type="AlphaFoldDB" id="B9FWA8"/>
<protein>
    <submittedName>
        <fullName evidence="1">Uncharacterized protein</fullName>
    </submittedName>
</protein>
<accession>B9FWA8</accession>
<evidence type="ECO:0000313" key="1">
    <source>
        <dbReference type="EMBL" id="EEE66845.1"/>
    </source>
</evidence>
<reference evidence="1" key="1">
    <citation type="journal article" date="2005" name="PLoS Biol.">
        <title>The genomes of Oryza sativa: a history of duplications.</title>
        <authorList>
            <person name="Yu J."/>
            <person name="Wang J."/>
            <person name="Lin W."/>
            <person name="Li S."/>
            <person name="Li H."/>
            <person name="Zhou J."/>
            <person name="Ni P."/>
            <person name="Dong W."/>
            <person name="Hu S."/>
            <person name="Zeng C."/>
            <person name="Zhang J."/>
            <person name="Zhang Y."/>
            <person name="Li R."/>
            <person name="Xu Z."/>
            <person name="Li S."/>
            <person name="Li X."/>
            <person name="Zheng H."/>
            <person name="Cong L."/>
            <person name="Lin L."/>
            <person name="Yin J."/>
            <person name="Geng J."/>
            <person name="Li G."/>
            <person name="Shi J."/>
            <person name="Liu J."/>
            <person name="Lv H."/>
            <person name="Li J."/>
            <person name="Wang J."/>
            <person name="Deng Y."/>
            <person name="Ran L."/>
            <person name="Shi X."/>
            <person name="Wang X."/>
            <person name="Wu Q."/>
            <person name="Li C."/>
            <person name="Ren X."/>
            <person name="Wang J."/>
            <person name="Wang X."/>
            <person name="Li D."/>
            <person name="Liu D."/>
            <person name="Zhang X."/>
            <person name="Ji Z."/>
            <person name="Zhao W."/>
            <person name="Sun Y."/>
            <person name="Zhang Z."/>
            <person name="Bao J."/>
            <person name="Han Y."/>
            <person name="Dong L."/>
            <person name="Ji J."/>
            <person name="Chen P."/>
            <person name="Wu S."/>
            <person name="Liu J."/>
            <person name="Xiao Y."/>
            <person name="Bu D."/>
            <person name="Tan J."/>
            <person name="Yang L."/>
            <person name="Ye C."/>
            <person name="Zhang J."/>
            <person name="Xu J."/>
            <person name="Zhou Y."/>
            <person name="Yu Y."/>
            <person name="Zhang B."/>
            <person name="Zhuang S."/>
            <person name="Wei H."/>
            <person name="Liu B."/>
            <person name="Lei M."/>
            <person name="Yu H."/>
            <person name="Li Y."/>
            <person name="Xu H."/>
            <person name="Wei S."/>
            <person name="He X."/>
            <person name="Fang L."/>
            <person name="Zhang Z."/>
            <person name="Zhang Y."/>
            <person name="Huang X."/>
            <person name="Su Z."/>
            <person name="Tong W."/>
            <person name="Li J."/>
            <person name="Tong Z."/>
            <person name="Li S."/>
            <person name="Ye J."/>
            <person name="Wang L."/>
            <person name="Fang L."/>
            <person name="Lei T."/>
            <person name="Chen C."/>
            <person name="Chen H."/>
            <person name="Xu Z."/>
            <person name="Li H."/>
            <person name="Huang H."/>
            <person name="Zhang F."/>
            <person name="Xu H."/>
            <person name="Li N."/>
            <person name="Zhao C."/>
            <person name="Li S."/>
            <person name="Dong L."/>
            <person name="Huang Y."/>
            <person name="Li L."/>
            <person name="Xi Y."/>
            <person name="Qi Q."/>
            <person name="Li W."/>
            <person name="Zhang B."/>
            <person name="Hu W."/>
            <person name="Zhang Y."/>
            <person name="Tian X."/>
            <person name="Jiao Y."/>
            <person name="Liang X."/>
            <person name="Jin J."/>
            <person name="Gao L."/>
            <person name="Zheng W."/>
            <person name="Hao B."/>
            <person name="Liu S."/>
            <person name="Wang W."/>
            <person name="Yuan L."/>
            <person name="Cao M."/>
            <person name="McDermott J."/>
            <person name="Samudrala R."/>
            <person name="Wang J."/>
            <person name="Wong G.K."/>
            <person name="Yang H."/>
        </authorList>
    </citation>
    <scope>NUCLEOTIDE SEQUENCE [LARGE SCALE GENOMIC DNA]</scope>
</reference>
<name>B9FWA8_ORYSJ</name>
<proteinExistence type="predicted"/>
<sequence length="222" mass="23887">MARIEWLRLGRHNGAAGETVAKKHLYLAIDDRKKRVQHPQAGHRRWPPATTWAWPETLPRLPEPPLLRLQRPTVSDLPQFTAFGSSILTMGQHTEYGFVPVANPTWVSDLATGTRRAASPGAYVGFQFERARTWISIWMEREETLVEMVTSVDKDTVSTVRMAANTAPLTADAADIGSTTGTAAADVGSTTETTAAAGSQAAISPDAAPPTIILVEGGGEGM</sequence>
<organism evidence="1">
    <name type="scientific">Oryza sativa subsp. japonica</name>
    <name type="common">Rice</name>
    <dbReference type="NCBI Taxonomy" id="39947"/>
    <lineage>
        <taxon>Eukaryota</taxon>
        <taxon>Viridiplantae</taxon>
        <taxon>Streptophyta</taxon>
        <taxon>Embryophyta</taxon>
        <taxon>Tracheophyta</taxon>
        <taxon>Spermatophyta</taxon>
        <taxon>Magnoliopsida</taxon>
        <taxon>Liliopsida</taxon>
        <taxon>Poales</taxon>
        <taxon>Poaceae</taxon>
        <taxon>BOP clade</taxon>
        <taxon>Oryzoideae</taxon>
        <taxon>Oryzeae</taxon>
        <taxon>Oryzinae</taxon>
        <taxon>Oryza</taxon>
        <taxon>Oryza sativa</taxon>
    </lineage>
</organism>
<gene>
    <name evidence="1" type="ORF">OsJ_23631</name>
</gene>